<feature type="domain" description="3-octaprenyl-4-hydroxybenzoate carboxy-lyase-like N-terminal" evidence="2">
    <location>
        <begin position="10"/>
        <end position="86"/>
    </location>
</feature>
<organism evidence="4 5">
    <name type="scientific">Trichloromonas acetexigens</name>
    <dbReference type="NCBI Taxonomy" id="38815"/>
    <lineage>
        <taxon>Bacteria</taxon>
        <taxon>Pseudomonadati</taxon>
        <taxon>Thermodesulfobacteriota</taxon>
        <taxon>Desulfuromonadia</taxon>
        <taxon>Desulfuromonadales</taxon>
        <taxon>Trichloromonadaceae</taxon>
        <taxon>Trichloromonas</taxon>
    </lineage>
</organism>
<dbReference type="GO" id="GO:0006744">
    <property type="term" value="P:ubiquinone biosynthetic process"/>
    <property type="evidence" value="ECO:0007669"/>
    <property type="project" value="TreeGrafter"/>
</dbReference>
<dbReference type="Gene3D" id="3.40.1670.10">
    <property type="entry name" value="UbiD C-terminal domain-like"/>
    <property type="match status" value="1"/>
</dbReference>
<dbReference type="Proteomes" id="UP000317155">
    <property type="component" value="Unassembled WGS sequence"/>
</dbReference>
<accession>A0A550JFE3</accession>
<dbReference type="PANTHER" id="PTHR30108">
    <property type="entry name" value="3-OCTAPRENYL-4-HYDROXYBENZOATE CARBOXY-LYASE-RELATED"/>
    <property type="match status" value="1"/>
</dbReference>
<dbReference type="InterPro" id="IPR049383">
    <property type="entry name" value="UbiD-like_N"/>
</dbReference>
<gene>
    <name evidence="4" type="ORF">FL622_09035</name>
</gene>
<dbReference type="SUPFAM" id="SSF50475">
    <property type="entry name" value="FMN-binding split barrel"/>
    <property type="match status" value="1"/>
</dbReference>
<dbReference type="InterPro" id="IPR002830">
    <property type="entry name" value="UbiD"/>
</dbReference>
<protein>
    <submittedName>
        <fullName evidence="4">UbiD family decarboxylase</fullName>
    </submittedName>
</protein>
<comment type="caution">
    <text evidence="4">The sequence shown here is derived from an EMBL/GenBank/DDBJ whole genome shotgun (WGS) entry which is preliminary data.</text>
</comment>
<dbReference type="OrthoDB" id="9809841at2"/>
<dbReference type="InterPro" id="IPR049381">
    <property type="entry name" value="UbiD-like_C"/>
</dbReference>
<dbReference type="Pfam" id="PF01977">
    <property type="entry name" value="UbiD"/>
    <property type="match status" value="1"/>
</dbReference>
<dbReference type="RefSeq" id="WP_092057757.1">
    <property type="nucleotide sequence ID" value="NZ_FOJJ01000037.1"/>
</dbReference>
<reference evidence="4 5" key="1">
    <citation type="submission" date="2019-07" db="EMBL/GenBank/DDBJ databases">
        <title>Insights of Desulfuromonas acetexigens electromicrobiology.</title>
        <authorList>
            <person name="Katuri K."/>
            <person name="Sapireddy V."/>
            <person name="Shaw D.R."/>
            <person name="Saikaly P."/>
        </authorList>
    </citation>
    <scope>NUCLEOTIDE SEQUENCE [LARGE SCALE GENOMIC DNA]</scope>
    <source>
        <strain evidence="4 5">2873</strain>
    </source>
</reference>
<dbReference type="Pfam" id="PF20696">
    <property type="entry name" value="UbiD_C"/>
    <property type="match status" value="1"/>
</dbReference>
<dbReference type="InterPro" id="IPR048304">
    <property type="entry name" value="UbiD_Rift_dom"/>
</dbReference>
<dbReference type="PANTHER" id="PTHR30108:SF17">
    <property type="entry name" value="FERULIC ACID DECARBOXYLASE 1"/>
    <property type="match status" value="1"/>
</dbReference>
<proteinExistence type="predicted"/>
<dbReference type="SUPFAM" id="SSF143968">
    <property type="entry name" value="UbiD C-terminal domain-like"/>
    <property type="match status" value="1"/>
</dbReference>
<feature type="domain" description="3-octaprenyl-4-hydroxybenzoate carboxy-lyase-like Rift-related" evidence="1">
    <location>
        <begin position="119"/>
        <end position="315"/>
    </location>
</feature>
<evidence type="ECO:0000313" key="5">
    <source>
        <dbReference type="Proteomes" id="UP000317155"/>
    </source>
</evidence>
<sequence>MSMQDIRGFVDLLEECGELRRIDTPVDADLEIAAITERCCKLPGGGPALFFEKVKGSEIPVLTNLFGSVKRMGWALWTDNLDLLAQRIARDLDKIEEGSAEARLAHLIDTPTGLPRLIKQGSCQETVQRDNASFAQIPALRSWPGDGGRYLTLPLVFTREAGTGRGNCGMYRVQLLDERRATIHWAEESDGARHYRSWQARGKAMPMAIALGGDLALLYTAGVPLPGGLDEVAFAGYLRRQPISMVRCMSCDLQIPAAAEIVLEGYLHPSETAIEGPFANHTGYYVPAASAPVFHLTTLTTRRRPLYPCTVVGPPPMETAYLAKASERLFLPLLQLDCPEVQDINFPVEGIYHGAALLSVKPEADGQGCLLLQKLQKHWLFKNSRLVVVFNSEVDVQNPTSSYWHVLNCVRADRDLEIHGSRVVIDATVRQKRKPVVADAKIMEMVDERWNEYGFSANK</sequence>
<dbReference type="AlphaFoldDB" id="A0A550JFE3"/>
<dbReference type="Pfam" id="PF20695">
    <property type="entry name" value="UbiD_N"/>
    <property type="match status" value="1"/>
</dbReference>
<dbReference type="GO" id="GO:0005829">
    <property type="term" value="C:cytosol"/>
    <property type="evidence" value="ECO:0007669"/>
    <property type="project" value="TreeGrafter"/>
</dbReference>
<feature type="domain" description="3-octaprenyl-4-hydroxybenzoate carboxy-lyase-like C-terminal" evidence="3">
    <location>
        <begin position="321"/>
        <end position="419"/>
    </location>
</feature>
<dbReference type="EMBL" id="VJVV01000005">
    <property type="protein sequence ID" value="TRO81930.1"/>
    <property type="molecule type" value="Genomic_DNA"/>
</dbReference>
<name>A0A550JFE3_9BACT</name>
<evidence type="ECO:0000313" key="4">
    <source>
        <dbReference type="EMBL" id="TRO81930.1"/>
    </source>
</evidence>
<evidence type="ECO:0000259" key="1">
    <source>
        <dbReference type="Pfam" id="PF01977"/>
    </source>
</evidence>
<dbReference type="GO" id="GO:0008694">
    <property type="term" value="F:4-hydroxy-3-polyprenylbenzoate decarboxylase activity"/>
    <property type="evidence" value="ECO:0007669"/>
    <property type="project" value="TreeGrafter"/>
</dbReference>
<evidence type="ECO:0000259" key="3">
    <source>
        <dbReference type="Pfam" id="PF20696"/>
    </source>
</evidence>
<keyword evidence="5" id="KW-1185">Reference proteome</keyword>
<evidence type="ECO:0000259" key="2">
    <source>
        <dbReference type="Pfam" id="PF20695"/>
    </source>
</evidence>
<dbReference type="NCBIfam" id="TIGR00148">
    <property type="entry name" value="UbiD family decarboxylase"/>
    <property type="match status" value="1"/>
</dbReference>